<evidence type="ECO:0000313" key="2">
    <source>
        <dbReference type="EMBL" id="MBC2592799.1"/>
    </source>
</evidence>
<dbReference type="GO" id="GO:0019068">
    <property type="term" value="P:virion assembly"/>
    <property type="evidence" value="ECO:0007669"/>
    <property type="project" value="InterPro"/>
</dbReference>
<dbReference type="EMBL" id="JACHVB010000011">
    <property type="protein sequence ID" value="MBC2592799.1"/>
    <property type="molecule type" value="Genomic_DNA"/>
</dbReference>
<comment type="caution">
    <text evidence="2">The sequence shown here is derived from an EMBL/GenBank/DDBJ whole genome shotgun (WGS) entry which is preliminary data.</text>
</comment>
<dbReference type="InterPro" id="IPR006429">
    <property type="entry name" value="Phage_lambda_portal"/>
</dbReference>
<sequence>MKLLERLGRLFGSSSYENANTSRRRSQVPGAAPTDAKKELSSHTRRELVRRSRYLNKNSGFAREMVADMAIYSTGDGIQPQAMTDDLEWNKAAEDYFSRWAARAEITQRFSFEECQHLVCRGLDVDGEFFCLKVRDRFGRPRLQLIEAHRIGEGFASSETADGIRLDAYGAPVAYRLILDDNTARDIPAHAVMHIFEPESASGVRQPPTLQHSINHILDEMEMLALEKHAVKDNADIARIIKRENGGLEELSDFSVDTGSEDAPPPSDPVSLQRIVGGKIVSLQPGESLESFQSNRPSPVFTGFLEHLKRDSAAGMLPYEFVLDAGKIGGAGVRLIVAKADRRFSYRQMILIQRLLRPTWGYVIGDAIDRGELAPAKNWNRVGWVCPRRVTVDAGREAQQNRSDVETGLKTLSDHYSELGMDFREELERRAQDAKAIMEAAEKYSVPVSMLWKPSGTQMVASAESRSEESGS</sequence>
<accession>A0A842H9J8</accession>
<name>A0A842H9J8_9BACT</name>
<evidence type="ECO:0000256" key="1">
    <source>
        <dbReference type="SAM" id="MobiDB-lite"/>
    </source>
</evidence>
<protein>
    <submittedName>
        <fullName evidence="2">Phage portal protein</fullName>
    </submittedName>
</protein>
<feature type="region of interest" description="Disordered" evidence="1">
    <location>
        <begin position="16"/>
        <end position="44"/>
    </location>
</feature>
<organism evidence="2 3">
    <name type="scientific">Ruficoccus amylovorans</name>
    <dbReference type="NCBI Taxonomy" id="1804625"/>
    <lineage>
        <taxon>Bacteria</taxon>
        <taxon>Pseudomonadati</taxon>
        <taxon>Verrucomicrobiota</taxon>
        <taxon>Opitutia</taxon>
        <taxon>Puniceicoccales</taxon>
        <taxon>Cerasicoccaceae</taxon>
        <taxon>Ruficoccus</taxon>
    </lineage>
</organism>
<dbReference type="GO" id="GO:0005198">
    <property type="term" value="F:structural molecule activity"/>
    <property type="evidence" value="ECO:0007669"/>
    <property type="project" value="InterPro"/>
</dbReference>
<gene>
    <name evidence="2" type="ORF">H5P28_00850</name>
</gene>
<dbReference type="AlphaFoldDB" id="A0A842H9J8"/>
<proteinExistence type="predicted"/>
<dbReference type="Proteomes" id="UP000546464">
    <property type="component" value="Unassembled WGS sequence"/>
</dbReference>
<evidence type="ECO:0000313" key="3">
    <source>
        <dbReference type="Proteomes" id="UP000546464"/>
    </source>
</evidence>
<reference evidence="2 3" key="1">
    <citation type="submission" date="2020-07" db="EMBL/GenBank/DDBJ databases">
        <authorList>
            <person name="Feng X."/>
        </authorList>
    </citation>
    <scope>NUCLEOTIDE SEQUENCE [LARGE SCALE GENOMIC DNA]</scope>
    <source>
        <strain evidence="2 3">JCM31066</strain>
    </source>
</reference>
<dbReference type="RefSeq" id="WP_185673814.1">
    <property type="nucleotide sequence ID" value="NZ_JACHVB010000011.1"/>
</dbReference>
<keyword evidence="3" id="KW-1185">Reference proteome</keyword>
<dbReference type="Pfam" id="PF05136">
    <property type="entry name" value="Phage_portal_2"/>
    <property type="match status" value="1"/>
</dbReference>
<feature type="compositionally biased region" description="Basic and acidic residues" evidence="1">
    <location>
        <begin position="35"/>
        <end position="44"/>
    </location>
</feature>